<accession>A0A235C9J1</accession>
<reference evidence="1 3" key="1">
    <citation type="submission" date="2017-08" db="EMBL/GenBank/DDBJ databases">
        <title>Draft Genome Sequence of the Marine Bacterium Oceanimonas baumannii ATCC 700832.</title>
        <authorList>
            <person name="Mcclelland W.D."/>
            <person name="Brennan M.A."/>
            <person name="Trachtenberg A.M."/>
            <person name="Maclea K.S."/>
        </authorList>
    </citation>
    <scope>NUCLEOTIDE SEQUENCE [LARGE SCALE GENOMIC DNA]</scope>
    <source>
        <strain evidence="1 3">ATCC 700832</strain>
    </source>
</reference>
<dbReference type="EMBL" id="NQJF01000020">
    <property type="protein sequence ID" value="OYD21132.1"/>
    <property type="molecule type" value="Genomic_DNA"/>
</dbReference>
<dbReference type="Proteomes" id="UP000295058">
    <property type="component" value="Unassembled WGS sequence"/>
</dbReference>
<sequence>MTTKTLLVAQAVQHYRKGDYQQALKSYQQAAAKYGQHLFKANLQLCEQKLNGKTLQPAASSTAQTNSSNSQALAQQLEQTQQLLEHYYTRTQELEYQLQDR</sequence>
<evidence type="ECO:0000313" key="3">
    <source>
        <dbReference type="Proteomes" id="UP000243640"/>
    </source>
</evidence>
<protein>
    <recommendedName>
        <fullName evidence="5">Tetratricopeptide repeat protein</fullName>
    </recommendedName>
</protein>
<comment type="caution">
    <text evidence="1">The sequence shown here is derived from an EMBL/GenBank/DDBJ whole genome shotgun (WGS) entry which is preliminary data.</text>
</comment>
<proteinExistence type="predicted"/>
<dbReference type="AlphaFoldDB" id="A0A235C9J1"/>
<dbReference type="RefSeq" id="WP_094279766.1">
    <property type="nucleotide sequence ID" value="NZ_NQJF01000020.1"/>
</dbReference>
<dbReference type="Proteomes" id="UP000243640">
    <property type="component" value="Unassembled WGS sequence"/>
</dbReference>
<evidence type="ECO:0008006" key="5">
    <source>
        <dbReference type="Google" id="ProtNLM"/>
    </source>
</evidence>
<keyword evidence="4" id="KW-1185">Reference proteome</keyword>
<evidence type="ECO:0000313" key="1">
    <source>
        <dbReference type="EMBL" id="OYD21132.1"/>
    </source>
</evidence>
<gene>
    <name evidence="1" type="ORF">B6S09_17455</name>
    <name evidence="2" type="ORF">LY04_02766</name>
</gene>
<dbReference type="EMBL" id="SODO01000012">
    <property type="protein sequence ID" value="TDW56963.1"/>
    <property type="molecule type" value="Genomic_DNA"/>
</dbReference>
<reference evidence="2 4" key="2">
    <citation type="submission" date="2019-03" db="EMBL/GenBank/DDBJ databases">
        <title>Genomic Encyclopedia of Archaeal and Bacterial Type Strains, Phase II (KMG-II): from individual species to whole genera.</title>
        <authorList>
            <person name="Goeker M."/>
        </authorList>
    </citation>
    <scope>NUCLEOTIDE SEQUENCE [LARGE SCALE GENOMIC DNA]</scope>
    <source>
        <strain evidence="2 4">DSM 15594</strain>
    </source>
</reference>
<organism evidence="1 3">
    <name type="scientific">Oceanimonas baumannii</name>
    <dbReference type="NCBI Taxonomy" id="129578"/>
    <lineage>
        <taxon>Bacteria</taxon>
        <taxon>Pseudomonadati</taxon>
        <taxon>Pseudomonadota</taxon>
        <taxon>Gammaproteobacteria</taxon>
        <taxon>Aeromonadales</taxon>
        <taxon>Aeromonadaceae</taxon>
        <taxon>Oceanimonas</taxon>
    </lineage>
</organism>
<name>A0A235C9J1_9GAMM</name>
<evidence type="ECO:0000313" key="4">
    <source>
        <dbReference type="Proteomes" id="UP000295058"/>
    </source>
</evidence>
<evidence type="ECO:0000313" key="2">
    <source>
        <dbReference type="EMBL" id="TDW56963.1"/>
    </source>
</evidence>
<dbReference type="OrthoDB" id="6167582at2"/>